<sequence>MADSPLRSDFPVISESFETLATEFTRVANLPVVDSSQRVLEAMERVMAKLDDIQREMRQGFARVESALEELRRENTARDRNRLVALENGVADAPGSLKPLYSLSSGKVVVK</sequence>
<organism evidence="2 3">
    <name type="scientific">Beauveria asiatica</name>
    <dbReference type="NCBI Taxonomy" id="1069075"/>
    <lineage>
        <taxon>Eukaryota</taxon>
        <taxon>Fungi</taxon>
        <taxon>Dikarya</taxon>
        <taxon>Ascomycota</taxon>
        <taxon>Pezizomycotina</taxon>
        <taxon>Sordariomycetes</taxon>
        <taxon>Hypocreomycetidae</taxon>
        <taxon>Hypocreales</taxon>
        <taxon>Cordycipitaceae</taxon>
        <taxon>Beauveria</taxon>
    </lineage>
</organism>
<evidence type="ECO:0000313" key="2">
    <source>
        <dbReference type="EMBL" id="KAK8150572.1"/>
    </source>
</evidence>
<dbReference type="Proteomes" id="UP001397290">
    <property type="component" value="Unassembled WGS sequence"/>
</dbReference>
<evidence type="ECO:0000313" key="3">
    <source>
        <dbReference type="Proteomes" id="UP001397290"/>
    </source>
</evidence>
<protein>
    <submittedName>
        <fullName evidence="2">Uncharacterized protein</fullName>
    </submittedName>
</protein>
<proteinExistence type="predicted"/>
<dbReference type="EMBL" id="JAAHCF010000012">
    <property type="protein sequence ID" value="KAK8150572.1"/>
    <property type="molecule type" value="Genomic_DNA"/>
</dbReference>
<accession>A0AAW0S7N3</accession>
<name>A0AAW0S7N3_9HYPO</name>
<gene>
    <name evidence="2" type="ORF">G3M48_000790</name>
</gene>
<keyword evidence="3" id="KW-1185">Reference proteome</keyword>
<evidence type="ECO:0000256" key="1">
    <source>
        <dbReference type="SAM" id="Coils"/>
    </source>
</evidence>
<reference evidence="2 3" key="1">
    <citation type="submission" date="2020-02" db="EMBL/GenBank/DDBJ databases">
        <title>Comparative genomics of the hypocrealean fungal genus Beauvera.</title>
        <authorList>
            <person name="Showalter D.N."/>
            <person name="Bushley K.E."/>
            <person name="Rehner S.A."/>
        </authorList>
    </citation>
    <scope>NUCLEOTIDE SEQUENCE [LARGE SCALE GENOMIC DNA]</scope>
    <source>
        <strain evidence="2 3">ARSEF4384</strain>
    </source>
</reference>
<dbReference type="AlphaFoldDB" id="A0AAW0S7N3"/>
<feature type="coiled-coil region" evidence="1">
    <location>
        <begin position="36"/>
        <end position="74"/>
    </location>
</feature>
<keyword evidence="1" id="KW-0175">Coiled coil</keyword>
<comment type="caution">
    <text evidence="2">The sequence shown here is derived from an EMBL/GenBank/DDBJ whole genome shotgun (WGS) entry which is preliminary data.</text>
</comment>